<organism evidence="1 2">
    <name type="scientific">Sulfoacidibacillus thermotolerans</name>
    <name type="common">Acidibacillus sulfuroxidans</name>
    <dbReference type="NCBI Taxonomy" id="1765684"/>
    <lineage>
        <taxon>Bacteria</taxon>
        <taxon>Bacillati</taxon>
        <taxon>Bacillota</taxon>
        <taxon>Bacilli</taxon>
        <taxon>Bacillales</taxon>
        <taxon>Alicyclobacillaceae</taxon>
        <taxon>Sulfoacidibacillus</taxon>
    </lineage>
</organism>
<name>A0A2U3D804_SULT2</name>
<evidence type="ECO:0008006" key="3">
    <source>
        <dbReference type="Google" id="ProtNLM"/>
    </source>
</evidence>
<keyword evidence="2" id="KW-1185">Reference proteome</keyword>
<dbReference type="RefSeq" id="WP_109430813.1">
    <property type="nucleotide sequence ID" value="NZ_MPDK01000013.1"/>
</dbReference>
<dbReference type="Gene3D" id="2.60.40.420">
    <property type="entry name" value="Cupredoxins - blue copper proteins"/>
    <property type="match status" value="1"/>
</dbReference>
<dbReference type="PROSITE" id="PS51318">
    <property type="entry name" value="TAT"/>
    <property type="match status" value="1"/>
</dbReference>
<reference evidence="1 2" key="1">
    <citation type="submission" date="2016-11" db="EMBL/GenBank/DDBJ databases">
        <title>Comparative genomics of Acidibacillus ferroxidans species.</title>
        <authorList>
            <person name="Oliveira G."/>
            <person name="Nunes G."/>
            <person name="Oliveira R."/>
            <person name="Araujo F."/>
            <person name="Salim A."/>
            <person name="Scholte L."/>
            <person name="Morais D."/>
            <person name="Nancucheo I."/>
            <person name="Johnson D.B."/>
            <person name="Grail B."/>
            <person name="Bittencourt J."/>
            <person name="Valadares R."/>
        </authorList>
    </citation>
    <scope>NUCLEOTIDE SEQUENCE [LARGE SCALE GENOMIC DNA]</scope>
    <source>
        <strain evidence="1 2">Y002</strain>
    </source>
</reference>
<accession>A0A2U3D804</accession>
<dbReference type="OrthoDB" id="5793767at2"/>
<dbReference type="InterPro" id="IPR006311">
    <property type="entry name" value="TAT_signal"/>
</dbReference>
<dbReference type="EMBL" id="MPDK01000013">
    <property type="protein sequence ID" value="PWI57407.1"/>
    <property type="molecule type" value="Genomic_DNA"/>
</dbReference>
<dbReference type="SUPFAM" id="SSF49503">
    <property type="entry name" value="Cupredoxins"/>
    <property type="match status" value="1"/>
</dbReference>
<gene>
    <name evidence="1" type="ORF">BM613_08765</name>
</gene>
<protein>
    <recommendedName>
        <fullName evidence="3">Plastocyanin-like domain-containing protein</fullName>
    </recommendedName>
</protein>
<evidence type="ECO:0000313" key="2">
    <source>
        <dbReference type="Proteomes" id="UP000245380"/>
    </source>
</evidence>
<dbReference type="Proteomes" id="UP000245380">
    <property type="component" value="Unassembled WGS sequence"/>
</dbReference>
<proteinExistence type="predicted"/>
<dbReference type="InterPro" id="IPR008972">
    <property type="entry name" value="Cupredoxin"/>
</dbReference>
<dbReference type="AlphaFoldDB" id="A0A2U3D804"/>
<sequence length="216" mass="23886">MDGEDRSKETVGSDAVEVDWSRRSFLIGTSSVLAASAIALFESSNIAKAFSALNGLQVDSGLTKVYQQDYYYIPNQMTWRVGTPMTLHIHNLSPTHFHEMQIGRGGFQRDPNYYTDLRIQFNEDFWDGVPVTIKEEHAVDNLVTNKAIVTSIPKPGPWLITAPGNGNFSPTLRPGGSISLTFTVPNKPGIWEYGCFVQGFIHYADGMKGTINILPA</sequence>
<comment type="caution">
    <text evidence="1">The sequence shown here is derived from an EMBL/GenBank/DDBJ whole genome shotgun (WGS) entry which is preliminary data.</text>
</comment>
<evidence type="ECO:0000313" key="1">
    <source>
        <dbReference type="EMBL" id="PWI57407.1"/>
    </source>
</evidence>